<feature type="domain" description="Solute-binding protein family 3/N-terminal" evidence="3">
    <location>
        <begin position="88"/>
        <end position="307"/>
    </location>
</feature>
<dbReference type="SUPFAM" id="SSF53850">
    <property type="entry name" value="Periplasmic binding protein-like II"/>
    <property type="match status" value="1"/>
</dbReference>
<protein>
    <submittedName>
        <fullName evidence="4">Transporter substrate-binding domain-containing protein</fullName>
    </submittedName>
</protein>
<dbReference type="AlphaFoldDB" id="A0A553XMU8"/>
<dbReference type="InterPro" id="IPR001638">
    <property type="entry name" value="Solute-binding_3/MltF_N"/>
</dbReference>
<evidence type="ECO:0000256" key="2">
    <source>
        <dbReference type="SAM" id="MobiDB-lite"/>
    </source>
</evidence>
<keyword evidence="1" id="KW-0732">Signal</keyword>
<reference evidence="4 5" key="1">
    <citation type="submission" date="2019-07" db="EMBL/GenBank/DDBJ databases">
        <title>Draft genome for Streptomyces benahoarensis MZ03-48.</title>
        <authorList>
            <person name="Gonzalez-Pimentel J.L."/>
        </authorList>
    </citation>
    <scope>NUCLEOTIDE SEQUENCE [LARGE SCALE GENOMIC DNA]</scope>
    <source>
        <strain evidence="4 5">MZ03-48</strain>
    </source>
</reference>
<dbReference type="Gene3D" id="3.40.190.10">
    <property type="entry name" value="Periplasmic binding protein-like II"/>
    <property type="match status" value="2"/>
</dbReference>
<feature type="non-terminal residue" evidence="4">
    <location>
        <position position="1"/>
    </location>
</feature>
<sequence>PPYPTGTEETAPGKQTATGERTGTGATRRRALAGLSVLGAGALAWTLWPHANDSGRDPSVGATPPARKPSPGGSKPVALPADIRARGSLTVGSDLRYAPMEFLQGGRPAGLDIALAQALGRDLGVGVKIVNGALDALLPGLASGRYDLVLSALTDTAERQRDVDLIDYFRSGFALVVRRADRMTIKGLDDLTGRVVAVQQGTAARDHLAGLGPQKPKIRAFATADEVYADVTKGGSDACLDDYPVAVRTVADHATLAVTGRQIAPRPCGIAVAKSKPALRDAVRASLDRLIMEGSYEKILGTWGVTAGAVTRAKINGGS</sequence>
<evidence type="ECO:0000256" key="1">
    <source>
        <dbReference type="ARBA" id="ARBA00022729"/>
    </source>
</evidence>
<dbReference type="Pfam" id="PF00497">
    <property type="entry name" value="SBP_bac_3"/>
    <property type="match status" value="1"/>
</dbReference>
<gene>
    <name evidence="4" type="ORF">FNZ23_29770</name>
</gene>
<organism evidence="4 5">
    <name type="scientific">Streptomyces benahoarensis</name>
    <dbReference type="NCBI Taxonomy" id="2595054"/>
    <lineage>
        <taxon>Bacteria</taxon>
        <taxon>Bacillati</taxon>
        <taxon>Actinomycetota</taxon>
        <taxon>Actinomycetes</taxon>
        <taxon>Kitasatosporales</taxon>
        <taxon>Streptomycetaceae</taxon>
        <taxon>Streptomyces</taxon>
    </lineage>
</organism>
<proteinExistence type="predicted"/>
<dbReference type="PANTHER" id="PTHR35936:SF17">
    <property type="entry name" value="ARGININE-BINDING EXTRACELLULAR PROTEIN ARTP"/>
    <property type="match status" value="1"/>
</dbReference>
<evidence type="ECO:0000313" key="5">
    <source>
        <dbReference type="Proteomes" id="UP000320888"/>
    </source>
</evidence>
<dbReference type="Proteomes" id="UP000320888">
    <property type="component" value="Unassembled WGS sequence"/>
</dbReference>
<dbReference type="EMBL" id="VKLS01000803">
    <property type="protein sequence ID" value="TSB18321.1"/>
    <property type="molecule type" value="Genomic_DNA"/>
</dbReference>
<name>A0A553XMU8_9ACTN</name>
<evidence type="ECO:0000259" key="3">
    <source>
        <dbReference type="SMART" id="SM00062"/>
    </source>
</evidence>
<dbReference type="RefSeq" id="WP_143945575.1">
    <property type="nucleotide sequence ID" value="NZ_VKLS01000803.1"/>
</dbReference>
<feature type="region of interest" description="Disordered" evidence="2">
    <location>
        <begin position="54"/>
        <end position="80"/>
    </location>
</feature>
<evidence type="ECO:0000313" key="4">
    <source>
        <dbReference type="EMBL" id="TSB18321.1"/>
    </source>
</evidence>
<feature type="compositionally biased region" description="Low complexity" evidence="2">
    <location>
        <begin position="16"/>
        <end position="30"/>
    </location>
</feature>
<dbReference type="SMART" id="SM00062">
    <property type="entry name" value="PBPb"/>
    <property type="match status" value="1"/>
</dbReference>
<comment type="caution">
    <text evidence="4">The sequence shown here is derived from an EMBL/GenBank/DDBJ whole genome shotgun (WGS) entry which is preliminary data.</text>
</comment>
<dbReference type="PANTHER" id="PTHR35936">
    <property type="entry name" value="MEMBRANE-BOUND LYTIC MUREIN TRANSGLYCOSYLASE F"/>
    <property type="match status" value="1"/>
</dbReference>
<feature type="region of interest" description="Disordered" evidence="2">
    <location>
        <begin position="1"/>
        <end position="30"/>
    </location>
</feature>
<keyword evidence="5" id="KW-1185">Reference proteome</keyword>
<accession>A0A553XMU8</accession>